<dbReference type="PANTHER" id="PTHR23150:SF19">
    <property type="entry name" value="FORMYLGLYCINE-GENERATING ENZYME"/>
    <property type="match status" value="1"/>
</dbReference>
<sequence length="220" mass="23616">MARVGDFCIDTTEVTNAQYVPFLQAVTANPRMAEQPADVCSWNTDFQVASGYPKPADGDPNDPVRGVDWCDAYAFCRWANKRLCGAVGGGSSPYSNFAQPTDQWYFACSSNGRYAYTYGAGFDEKACNGDGTGRADASVVNVAQSTRCHPPASPFASLYDMTGNVLEWEDSCESSAVDSDCLTRGGWFKSPEPAALACNKNGRRKRTASAEGVGIRCCSP</sequence>
<dbReference type="InterPro" id="IPR042095">
    <property type="entry name" value="SUMF_sf"/>
</dbReference>
<name>A0ABZ2M208_9BACT</name>
<evidence type="ECO:0000313" key="2">
    <source>
        <dbReference type="EMBL" id="WXB17243.1"/>
    </source>
</evidence>
<reference evidence="2 3" key="1">
    <citation type="submission" date="2021-12" db="EMBL/GenBank/DDBJ databases">
        <title>Discovery of the Pendulisporaceae a myxobacterial family with distinct sporulation behavior and unique specialized metabolism.</title>
        <authorList>
            <person name="Garcia R."/>
            <person name="Popoff A."/>
            <person name="Bader C.D."/>
            <person name="Loehr J."/>
            <person name="Walesch S."/>
            <person name="Walt C."/>
            <person name="Boldt J."/>
            <person name="Bunk B."/>
            <person name="Haeckl F.J.F.P.J."/>
            <person name="Gunesch A.P."/>
            <person name="Birkelbach J."/>
            <person name="Nuebel U."/>
            <person name="Pietschmann T."/>
            <person name="Bach T."/>
            <person name="Mueller R."/>
        </authorList>
    </citation>
    <scope>NUCLEOTIDE SEQUENCE [LARGE SCALE GENOMIC DNA]</scope>
    <source>
        <strain evidence="2 3">MSr11954</strain>
    </source>
</reference>
<dbReference type="PANTHER" id="PTHR23150">
    <property type="entry name" value="SULFATASE MODIFYING FACTOR 1, 2"/>
    <property type="match status" value="1"/>
</dbReference>
<dbReference type="Proteomes" id="UP001370348">
    <property type="component" value="Chromosome"/>
</dbReference>
<organism evidence="2 3">
    <name type="scientific">Pendulispora albinea</name>
    <dbReference type="NCBI Taxonomy" id="2741071"/>
    <lineage>
        <taxon>Bacteria</taxon>
        <taxon>Pseudomonadati</taxon>
        <taxon>Myxococcota</taxon>
        <taxon>Myxococcia</taxon>
        <taxon>Myxococcales</taxon>
        <taxon>Sorangiineae</taxon>
        <taxon>Pendulisporaceae</taxon>
        <taxon>Pendulispora</taxon>
    </lineage>
</organism>
<protein>
    <submittedName>
        <fullName evidence="2">Formylglycine-generating enzyme family protein</fullName>
    </submittedName>
</protein>
<dbReference type="Pfam" id="PF03781">
    <property type="entry name" value="FGE-sulfatase"/>
    <property type="match status" value="1"/>
</dbReference>
<dbReference type="InterPro" id="IPR005532">
    <property type="entry name" value="SUMF_dom"/>
</dbReference>
<accession>A0ABZ2M208</accession>
<dbReference type="InterPro" id="IPR051043">
    <property type="entry name" value="Sulfatase_Mod_Factor_Kinase"/>
</dbReference>
<dbReference type="InterPro" id="IPR016187">
    <property type="entry name" value="CTDL_fold"/>
</dbReference>
<evidence type="ECO:0000259" key="1">
    <source>
        <dbReference type="Pfam" id="PF03781"/>
    </source>
</evidence>
<dbReference type="Gene3D" id="3.90.1580.10">
    <property type="entry name" value="paralog of FGE (formylglycine-generating enzyme)"/>
    <property type="match status" value="1"/>
</dbReference>
<feature type="domain" description="Sulfatase-modifying factor enzyme-like" evidence="1">
    <location>
        <begin position="3"/>
        <end position="217"/>
    </location>
</feature>
<keyword evidence="3" id="KW-1185">Reference proteome</keyword>
<dbReference type="EMBL" id="CP089984">
    <property type="protein sequence ID" value="WXB17243.1"/>
    <property type="molecule type" value="Genomic_DNA"/>
</dbReference>
<gene>
    <name evidence="2" type="ORF">LZC94_08165</name>
</gene>
<dbReference type="RefSeq" id="WP_394826873.1">
    <property type="nucleotide sequence ID" value="NZ_CP089984.1"/>
</dbReference>
<proteinExistence type="predicted"/>
<dbReference type="SUPFAM" id="SSF56436">
    <property type="entry name" value="C-type lectin-like"/>
    <property type="match status" value="1"/>
</dbReference>
<evidence type="ECO:0000313" key="3">
    <source>
        <dbReference type="Proteomes" id="UP001370348"/>
    </source>
</evidence>